<keyword evidence="2" id="KW-1185">Reference proteome</keyword>
<evidence type="ECO:0000313" key="1">
    <source>
        <dbReference type="EMBL" id="KAH7912814.1"/>
    </source>
</evidence>
<dbReference type="EMBL" id="MU267643">
    <property type="protein sequence ID" value="KAH7912814.1"/>
    <property type="molecule type" value="Genomic_DNA"/>
</dbReference>
<gene>
    <name evidence="1" type="ORF">BJ138DRAFT_732785</name>
</gene>
<sequence>MYRLTSAKNALRAVPRAVPTTVRYTTARLYSSTMHDNDAEVLDREKRRNLSRSTSKDKTSSPHDDSPGWNETLASESEAHIKADRSRSPVHDLQRQTVNYIHAKHSPDERLETREATYTHDEVSGPLGHARVDQFEGVVGEGDSGYDLEETVVEPDGRTVRRHILHEETAEVLKQGEQTQSEANVRSK</sequence>
<organism evidence="1 2">
    <name type="scientific">Hygrophoropsis aurantiaca</name>
    <dbReference type="NCBI Taxonomy" id="72124"/>
    <lineage>
        <taxon>Eukaryota</taxon>
        <taxon>Fungi</taxon>
        <taxon>Dikarya</taxon>
        <taxon>Basidiomycota</taxon>
        <taxon>Agaricomycotina</taxon>
        <taxon>Agaricomycetes</taxon>
        <taxon>Agaricomycetidae</taxon>
        <taxon>Boletales</taxon>
        <taxon>Coniophorineae</taxon>
        <taxon>Hygrophoropsidaceae</taxon>
        <taxon>Hygrophoropsis</taxon>
    </lineage>
</organism>
<comment type="caution">
    <text evidence="1">The sequence shown here is derived from an EMBL/GenBank/DDBJ whole genome shotgun (WGS) entry which is preliminary data.</text>
</comment>
<dbReference type="Proteomes" id="UP000790377">
    <property type="component" value="Unassembled WGS sequence"/>
</dbReference>
<name>A0ACB8AIQ2_9AGAM</name>
<evidence type="ECO:0000313" key="2">
    <source>
        <dbReference type="Proteomes" id="UP000790377"/>
    </source>
</evidence>
<accession>A0ACB8AIQ2</accession>
<reference evidence="1" key="1">
    <citation type="journal article" date="2021" name="New Phytol.">
        <title>Evolutionary innovations through gain and loss of genes in the ectomycorrhizal Boletales.</title>
        <authorList>
            <person name="Wu G."/>
            <person name="Miyauchi S."/>
            <person name="Morin E."/>
            <person name="Kuo A."/>
            <person name="Drula E."/>
            <person name="Varga T."/>
            <person name="Kohler A."/>
            <person name="Feng B."/>
            <person name="Cao Y."/>
            <person name="Lipzen A."/>
            <person name="Daum C."/>
            <person name="Hundley H."/>
            <person name="Pangilinan J."/>
            <person name="Johnson J."/>
            <person name="Barry K."/>
            <person name="LaButti K."/>
            <person name="Ng V."/>
            <person name="Ahrendt S."/>
            <person name="Min B."/>
            <person name="Choi I.G."/>
            <person name="Park H."/>
            <person name="Plett J.M."/>
            <person name="Magnuson J."/>
            <person name="Spatafora J.W."/>
            <person name="Nagy L.G."/>
            <person name="Henrissat B."/>
            <person name="Grigoriev I.V."/>
            <person name="Yang Z.L."/>
            <person name="Xu J."/>
            <person name="Martin F.M."/>
        </authorList>
    </citation>
    <scope>NUCLEOTIDE SEQUENCE</scope>
    <source>
        <strain evidence="1">ATCC 28755</strain>
    </source>
</reference>
<protein>
    <submittedName>
        <fullName evidence="1">Uncharacterized protein</fullName>
    </submittedName>
</protein>
<proteinExistence type="predicted"/>